<keyword evidence="3" id="KW-1185">Reference proteome</keyword>
<evidence type="ECO:0000313" key="2">
    <source>
        <dbReference type="EMBL" id="EGC02415.1"/>
    </source>
</evidence>
<dbReference type="OrthoDB" id="2065929at2"/>
<organism evidence="2 3">
    <name type="scientific">Ruminococcus albus 8</name>
    <dbReference type="NCBI Taxonomy" id="246199"/>
    <lineage>
        <taxon>Bacteria</taxon>
        <taxon>Bacillati</taxon>
        <taxon>Bacillota</taxon>
        <taxon>Clostridia</taxon>
        <taxon>Eubacteriales</taxon>
        <taxon>Oscillospiraceae</taxon>
        <taxon>Ruminococcus</taxon>
    </lineage>
</organism>
<dbReference type="EMBL" id="ADKM02000095">
    <property type="protein sequence ID" value="EGC02415.1"/>
    <property type="molecule type" value="Genomic_DNA"/>
</dbReference>
<name>E9SE97_RUMAL</name>
<gene>
    <name evidence="2" type="ORF">CUS_6007</name>
</gene>
<sequence>KFTIDIAQGDSDKLTVAHTMVDGGFTAGTNADGGGLIGYITSGTKYSDRKVNIDKLDIDGCTVINKASANGGGLLGYAWLDTDTTIGGIEVTNATITNSSPNVGVMCYAATGRWQVNDLKVDKLSLSGGAEASIGMLVNKAYEGNKGLYLDVLRSGYILTDKSDDTGITLPDTLSVYDEIAAYSANNVVKGSYTEGNNTYGAGVISINMNAARNSGSALITSTGTYQDQLVSASAALADAAGYPNANSRYYYDLDRMNSSDAGQNIVLWSVNKYASANIRDLFVSTVNNNTLSGNADMTGLSFYPIECKENCNISGLTLTMDHSGVYGAESVSNTDGYIRDAGDVTNKNQHYLMQSGLFTYLSNTKTLTISGNNTLKGTFLEVDGVSGVLISGTSNGSIVSASGSTLKLDGILPKTTANASYDGGYLLVNNITRVNSINSADDITIRLEGISTTNYLQGVTVAKSLLGAASGNDLNIEFTKIKLDSRKSGTLSSNNALDDAYGTKSAIFTDATLLASIKTNDKAQLKYYYTIEEDWGTNGTNGTRWVTYGKEIIDSKEYRENNISQESKYDGSSYYTHPTTYQSGSSYNDFSTGFLPYVAVGFTEAKSNELYFRELRVNVSAEGLTKGCGTYNDPYIITDGKQLVAVSRFIYNGTTNELSKVQLPKDKGSYDSISENTVGSRWCTDKDGETFHALFTPDGDTNYKNGDISWNKTNVQYYLANAYYKVENDIDLSGDNATGFVGLGGNTPNTAFRGVIVGETKGETDSTPKFTITNNSKYPFINISNGCVVKDINIEVDSDISLDQDKNGNDNAYFGYASQCKYYGGIMGEIMGGDNIIDNSYVKFANGKKVTLTGTNGTIVPVGGYVGVVVFGGLIFKNMDARNTTVSSTGLNVIYTGKNENLADNNKPEDWAAIYVNPIVGRVINGYAVNETGGNALNAKGEKVQQFSVTEDGHYHDDANTERSGIKHTLKNGAKHYSIADIDPYYGKTAEQWNELTDAEKNALMLDVTPPASTTADGTIYVPNAQALFVLSLITQSTAGTAAEINGTAIPQSDTGEVETSRTEDGEGNVTIEKEKTIVNTLPAKEYTNSLSYGTYSDSVYGMSHNADYSDVGTNSAFTDITDYSELASIDTAASSAIPYIIRHYTVGSSEMTTTTTTSTKTVEASAEGCIEVFEGSVDDLDGKEIRIKSGNYYLNAKATNGDHGVKADSETNATLLLVTKVKTGDNAGKFTLSFSDNGITKYVGFEGDSRKMRYSTNSSYWSIPYYFNIEKNGSIWRIYGNQTSTTQKYVAIRNPSKPTREFCGQNENDGADLTLYYYIPPTSVTTTTITTTNTTTTSISYPARCVTSTAGYYDITLSGSGTYQLPDSFRGLGCVGNNNTAYEIKLDRFDGKGCMIDEDIYLNKFQSDNYLNVIHNAVTQSTNTGSAYGVNKEQDHHGIGLFDSIKTKGEDSKLTNFKVGGSVNTEIYNNTYSETAQEQTIYGNNKARFISVGGVCGSTNATEAYLTFDNIELRSLSVCGSCIVGGLLGYSNNQSKTIIVKVNECRATDLSIKLNSSSAQEDIVKPRNAMGGFVGKCVEGAVEIHGNTTTLSSVTLKSFGYETLSGVTDHRTVAGGLVGFAGNGCRIYDMTLSPSAGHEVTIGSDYTGYAGGLVGLMQPFNKGEKTCVSVYQNCTVEKINVNGHYAGGFYGGKWINDYSPYSITLDNCNMVGDTSTNNTIKGNSLRNENGYAGGFLGCGNVYASGDPNITIKDCKVSHYNITSTVGTNGDKGYVGGFIGFTGSYEADSSITCYIYDSSVENCVIGTDNNYAGGAIGKVERKSDKSDNKLLGYNIKLDHVTSQSSRMGAWIGYVDSKDDSTSIQFAGLGIYGNGFTRNVGNIENFERASFVFADYSGACGGSIPEGKTEIVYPTKVSEFDASNNVEMPRYPYVNINPQMSVGGGKIISGDGAVLSGTASSASEYSGKTAEKTMALKIYEDTQLTDTSAANYSRRYTTFGTFNGTDAAKINGGNKIDHYMKRTVSDDGDRISNYYAEKGISTADYDNFACVVIANNTTNETTDLINRYAQLVTNTSTDYAGTDAANDYFDIKVASCKLKDGGFAIDTGKAGLKYENGKFSLDPSAADSLSATDTFTLVDIQFKDPFNKNKVAYHLYIPVYTIKEIEVTFYAAVMNGTNSVSYKADGTENENVYSTKLNKETSDTHVENLDTWYTTYIRYEYGEDDLNALLDSGDLNWNHNKYFYIDKTKHDTTYVLPESTYMILVDPNGNSDKQYQILLNNDDFTRQNVTSTTGRITFDLTKFKDSEGNNFSVSTFNEMIAKDIKAVEKPQHDGKYNLYSGSGTPSNTGKKYYVFTESENKTITYYEYVGSGGTHDLSLPEGYVLNESYYISMYVPTLSDSDPLYGYYIRTPEMFDAPVYESGTNNAITKSAKIKCHYISGNENNGNTQNRQVYIGTLFEQDTKLTVLTNDPEIDTGNRTLNIYVESTIRPKDNNVKTILEVVKTDIYHSFNVYLDRKGENGSITNTIYGLDGDEDGVPRIKAWYSIGEAMPKDIDADLTGFTAVGADSIDLQDNYINICTVDGGQEIMKDDGVTVYSRISMRFDNAYLKQQFPQKVLSDTGVSVRAASTLAYDAASLAFSSMSESAEEPSATKHIFYRQSMDSASLNYFAEPESDCFDLDGAPSENLSRLGISGKYSMNEYMPVNTTAKYNISNIESAAESAEKLSVTLSLQKKTDTPTEGTYTAVNYADVTSIDKYWGAVKRDAQTHEVEPDEAGKPVTDAGKTNLYIKCGNYENIVPVPSNAKTLSFEIPKDAVGTAGFIIDENGYININIGFSAKTGENFTEYANYRVNLSMRLLDGSNTDVGGSYADDYLIYTNAKVNHDFLTGN</sequence>
<accession>E9SE97</accession>
<evidence type="ECO:0000313" key="3">
    <source>
        <dbReference type="Proteomes" id="UP000004259"/>
    </source>
</evidence>
<protein>
    <submittedName>
        <fullName evidence="2">Uncharacterized protein</fullName>
    </submittedName>
</protein>
<comment type="caution">
    <text evidence="2">The sequence shown here is derived from an EMBL/GenBank/DDBJ whole genome shotgun (WGS) entry which is preliminary data.</text>
</comment>
<feature type="region of interest" description="Disordered" evidence="1">
    <location>
        <begin position="1048"/>
        <end position="1068"/>
    </location>
</feature>
<dbReference type="eggNOG" id="COG3210">
    <property type="taxonomic scope" value="Bacteria"/>
</dbReference>
<dbReference type="Proteomes" id="UP000004259">
    <property type="component" value="Unassembled WGS sequence"/>
</dbReference>
<feature type="non-terminal residue" evidence="2">
    <location>
        <position position="1"/>
    </location>
</feature>
<reference evidence="2 3" key="1">
    <citation type="submission" date="2011-02" db="EMBL/GenBank/DDBJ databases">
        <authorList>
            <person name="Nelson K.E."/>
            <person name="Sutton G."/>
            <person name="Torralba M."/>
            <person name="Durkin S."/>
            <person name="Harkins D."/>
            <person name="Montgomery R."/>
            <person name="Ziemer C."/>
            <person name="Klaassens E."/>
            <person name="Ocuiv P."/>
            <person name="Morrison M."/>
        </authorList>
    </citation>
    <scope>NUCLEOTIDE SEQUENCE [LARGE SCALE GENOMIC DNA]</scope>
    <source>
        <strain evidence="2 3">8</strain>
    </source>
</reference>
<evidence type="ECO:0000256" key="1">
    <source>
        <dbReference type="SAM" id="MobiDB-lite"/>
    </source>
</evidence>
<proteinExistence type="predicted"/>